<proteinExistence type="inferred from homology"/>
<comment type="catalytic activity">
    <reaction evidence="8">
        <text>L-tyrosyl-[protein] + ATP = O-(5'-adenylyl)-L-tyrosyl-[protein] + diphosphate</text>
        <dbReference type="Rhea" id="RHEA:54288"/>
        <dbReference type="Rhea" id="RHEA-COMP:10136"/>
        <dbReference type="Rhea" id="RHEA-COMP:13846"/>
        <dbReference type="ChEBI" id="CHEBI:30616"/>
        <dbReference type="ChEBI" id="CHEBI:33019"/>
        <dbReference type="ChEBI" id="CHEBI:46858"/>
        <dbReference type="ChEBI" id="CHEBI:83624"/>
        <dbReference type="EC" id="2.7.7.108"/>
    </reaction>
</comment>
<comment type="caution">
    <text evidence="9">The sequence shown here is derived from an EMBL/GenBank/DDBJ whole genome shotgun (WGS) entry which is preliminary data.</text>
</comment>
<evidence type="ECO:0000256" key="3">
    <source>
        <dbReference type="ARBA" id="ARBA00022695"/>
    </source>
</evidence>
<dbReference type="HAMAP" id="MF_00692">
    <property type="entry name" value="SelO"/>
    <property type="match status" value="1"/>
</dbReference>
<feature type="binding site" evidence="8">
    <location>
        <position position="122"/>
    </location>
    <ligand>
        <name>ATP</name>
        <dbReference type="ChEBI" id="CHEBI:30616"/>
    </ligand>
</feature>
<evidence type="ECO:0000256" key="5">
    <source>
        <dbReference type="ARBA" id="ARBA00022741"/>
    </source>
</evidence>
<dbReference type="RefSeq" id="WP_378258272.1">
    <property type="nucleotide sequence ID" value="NZ_JBHSJV010000001.1"/>
</dbReference>
<comment type="catalytic activity">
    <reaction evidence="8">
        <text>L-seryl-[protein] + ATP = 3-O-(5'-adenylyl)-L-seryl-[protein] + diphosphate</text>
        <dbReference type="Rhea" id="RHEA:58120"/>
        <dbReference type="Rhea" id="RHEA-COMP:9863"/>
        <dbReference type="Rhea" id="RHEA-COMP:15073"/>
        <dbReference type="ChEBI" id="CHEBI:29999"/>
        <dbReference type="ChEBI" id="CHEBI:30616"/>
        <dbReference type="ChEBI" id="CHEBI:33019"/>
        <dbReference type="ChEBI" id="CHEBI:142516"/>
        <dbReference type="EC" id="2.7.7.108"/>
    </reaction>
</comment>
<dbReference type="EC" id="2.7.7.108" evidence="8"/>
<comment type="function">
    <text evidence="8">Nucleotidyltransferase involved in the post-translational modification of proteins. It can catalyze the addition of adenosine monophosphate (AMP) or uridine monophosphate (UMP) to a protein, resulting in modifications known as AMPylation and UMPylation.</text>
</comment>
<feature type="binding site" evidence="8">
    <location>
        <position position="199"/>
    </location>
    <ligand>
        <name>ATP</name>
        <dbReference type="ChEBI" id="CHEBI:30616"/>
    </ligand>
</feature>
<dbReference type="NCBIfam" id="NF000658">
    <property type="entry name" value="PRK00029.1"/>
    <property type="match status" value="1"/>
</dbReference>
<comment type="similarity">
    <text evidence="1 8">Belongs to the SELO family.</text>
</comment>
<evidence type="ECO:0000256" key="2">
    <source>
        <dbReference type="ARBA" id="ARBA00022679"/>
    </source>
</evidence>
<evidence type="ECO:0000313" key="9">
    <source>
        <dbReference type="EMBL" id="MFD2589633.1"/>
    </source>
</evidence>
<evidence type="ECO:0000256" key="1">
    <source>
        <dbReference type="ARBA" id="ARBA00009747"/>
    </source>
</evidence>
<feature type="binding site" evidence="8">
    <location>
        <position position="134"/>
    </location>
    <ligand>
        <name>ATP</name>
        <dbReference type="ChEBI" id="CHEBI:30616"/>
    </ligand>
</feature>
<feature type="binding site" evidence="8">
    <location>
        <position position="100"/>
    </location>
    <ligand>
        <name>ATP</name>
        <dbReference type="ChEBI" id="CHEBI:30616"/>
    </ligand>
</feature>
<feature type="binding site" evidence="8">
    <location>
        <position position="279"/>
    </location>
    <ligand>
        <name>ATP</name>
        <dbReference type="ChEBI" id="CHEBI:30616"/>
    </ligand>
</feature>
<feature type="binding site" evidence="8">
    <location>
        <position position="102"/>
    </location>
    <ligand>
        <name>ATP</name>
        <dbReference type="ChEBI" id="CHEBI:30616"/>
    </ligand>
</feature>
<evidence type="ECO:0000256" key="6">
    <source>
        <dbReference type="ARBA" id="ARBA00022840"/>
    </source>
</evidence>
<feature type="binding site" evidence="8">
    <location>
        <position position="279"/>
    </location>
    <ligand>
        <name>Mg(2+)</name>
        <dbReference type="ChEBI" id="CHEBI:18420"/>
    </ligand>
</feature>
<evidence type="ECO:0000313" key="10">
    <source>
        <dbReference type="Proteomes" id="UP001597459"/>
    </source>
</evidence>
<gene>
    <name evidence="8" type="primary">ydiU</name>
    <name evidence="8" type="synonym">selO</name>
    <name evidence="9" type="ORF">ACFSTE_02245</name>
</gene>
<comment type="catalytic activity">
    <reaction evidence="8">
        <text>L-seryl-[protein] + UTP = O-(5'-uridylyl)-L-seryl-[protein] + diphosphate</text>
        <dbReference type="Rhea" id="RHEA:64604"/>
        <dbReference type="Rhea" id="RHEA-COMP:9863"/>
        <dbReference type="Rhea" id="RHEA-COMP:16635"/>
        <dbReference type="ChEBI" id="CHEBI:29999"/>
        <dbReference type="ChEBI" id="CHEBI:33019"/>
        <dbReference type="ChEBI" id="CHEBI:46398"/>
        <dbReference type="ChEBI" id="CHEBI:156051"/>
    </reaction>
</comment>
<keyword evidence="10" id="KW-1185">Reference proteome</keyword>
<keyword evidence="7 8" id="KW-0460">Magnesium</keyword>
<comment type="catalytic activity">
    <reaction evidence="8">
        <text>L-tyrosyl-[protein] + UTP = O-(5'-uridylyl)-L-tyrosyl-[protein] + diphosphate</text>
        <dbReference type="Rhea" id="RHEA:83887"/>
        <dbReference type="Rhea" id="RHEA-COMP:10136"/>
        <dbReference type="Rhea" id="RHEA-COMP:20238"/>
        <dbReference type="ChEBI" id="CHEBI:33019"/>
        <dbReference type="ChEBI" id="CHEBI:46398"/>
        <dbReference type="ChEBI" id="CHEBI:46858"/>
        <dbReference type="ChEBI" id="CHEBI:90602"/>
    </reaction>
</comment>
<evidence type="ECO:0000256" key="7">
    <source>
        <dbReference type="ARBA" id="ARBA00022842"/>
    </source>
</evidence>
<accession>A0ABW5N3H5</accession>
<feature type="binding site" evidence="8">
    <location>
        <position position="103"/>
    </location>
    <ligand>
        <name>ATP</name>
        <dbReference type="ChEBI" id="CHEBI:30616"/>
    </ligand>
</feature>
<keyword evidence="8" id="KW-0464">Manganese</keyword>
<feature type="binding site" evidence="8">
    <location>
        <position position="270"/>
    </location>
    <ligand>
        <name>Mg(2+)</name>
        <dbReference type="ChEBI" id="CHEBI:18420"/>
    </ligand>
</feature>
<dbReference type="InterPro" id="IPR003846">
    <property type="entry name" value="SelO"/>
</dbReference>
<evidence type="ECO:0000256" key="4">
    <source>
        <dbReference type="ARBA" id="ARBA00022723"/>
    </source>
</evidence>
<organism evidence="9 10">
    <name type="scientific">Aquimarina hainanensis</name>
    <dbReference type="NCBI Taxonomy" id="1578017"/>
    <lineage>
        <taxon>Bacteria</taxon>
        <taxon>Pseudomonadati</taxon>
        <taxon>Bacteroidota</taxon>
        <taxon>Flavobacteriia</taxon>
        <taxon>Flavobacteriales</taxon>
        <taxon>Flavobacteriaceae</taxon>
        <taxon>Aquimarina</taxon>
    </lineage>
</organism>
<reference evidence="10" key="1">
    <citation type="journal article" date="2019" name="Int. J. Syst. Evol. Microbiol.">
        <title>The Global Catalogue of Microorganisms (GCM) 10K type strain sequencing project: providing services to taxonomists for standard genome sequencing and annotation.</title>
        <authorList>
            <consortium name="The Broad Institute Genomics Platform"/>
            <consortium name="The Broad Institute Genome Sequencing Center for Infectious Disease"/>
            <person name="Wu L."/>
            <person name="Ma J."/>
        </authorList>
    </citation>
    <scope>NUCLEOTIDE SEQUENCE [LARGE SCALE GENOMIC DNA]</scope>
    <source>
        <strain evidence="10">KCTC 42423</strain>
    </source>
</reference>
<dbReference type="EMBL" id="JBHULX010000001">
    <property type="protein sequence ID" value="MFD2589633.1"/>
    <property type="molecule type" value="Genomic_DNA"/>
</dbReference>
<evidence type="ECO:0000256" key="8">
    <source>
        <dbReference type="HAMAP-Rule" id="MF_00692"/>
    </source>
</evidence>
<keyword evidence="4 8" id="KW-0479">Metal-binding</keyword>
<dbReference type="Proteomes" id="UP001597459">
    <property type="component" value="Unassembled WGS sequence"/>
</dbReference>
<dbReference type="Pfam" id="PF02696">
    <property type="entry name" value="SelO"/>
    <property type="match status" value="1"/>
</dbReference>
<keyword evidence="2 8" id="KW-0808">Transferase</keyword>
<feature type="binding site" evidence="8">
    <location>
        <position position="192"/>
    </location>
    <ligand>
        <name>ATP</name>
        <dbReference type="ChEBI" id="CHEBI:30616"/>
    </ligand>
</feature>
<comment type="catalytic activity">
    <reaction evidence="8">
        <text>L-histidyl-[protein] + UTP = N(tele)-(5'-uridylyl)-L-histidyl-[protein] + diphosphate</text>
        <dbReference type="Rhea" id="RHEA:83891"/>
        <dbReference type="Rhea" id="RHEA-COMP:9745"/>
        <dbReference type="Rhea" id="RHEA-COMP:20239"/>
        <dbReference type="ChEBI" id="CHEBI:29979"/>
        <dbReference type="ChEBI" id="CHEBI:33019"/>
        <dbReference type="ChEBI" id="CHEBI:46398"/>
        <dbReference type="ChEBI" id="CHEBI:233474"/>
    </reaction>
</comment>
<dbReference type="PANTHER" id="PTHR32057:SF14">
    <property type="entry name" value="PROTEIN ADENYLYLTRANSFERASE SELO, MITOCHONDRIAL"/>
    <property type="match status" value="1"/>
</dbReference>
<dbReference type="EC" id="2.7.7.-" evidence="8"/>
<dbReference type="PANTHER" id="PTHR32057">
    <property type="entry name" value="PROTEIN ADENYLYLTRANSFERASE SELO, MITOCHONDRIAL"/>
    <property type="match status" value="1"/>
</dbReference>
<feature type="active site" description="Proton acceptor" evidence="8">
    <location>
        <position position="269"/>
    </location>
</feature>
<comment type="catalytic activity">
    <reaction evidence="8">
        <text>L-threonyl-[protein] + ATP = 3-O-(5'-adenylyl)-L-threonyl-[protein] + diphosphate</text>
        <dbReference type="Rhea" id="RHEA:54292"/>
        <dbReference type="Rhea" id="RHEA-COMP:11060"/>
        <dbReference type="Rhea" id="RHEA-COMP:13847"/>
        <dbReference type="ChEBI" id="CHEBI:30013"/>
        <dbReference type="ChEBI" id="CHEBI:30616"/>
        <dbReference type="ChEBI" id="CHEBI:33019"/>
        <dbReference type="ChEBI" id="CHEBI:138113"/>
        <dbReference type="EC" id="2.7.7.108"/>
    </reaction>
</comment>
<protein>
    <recommendedName>
        <fullName evidence="8">Protein nucleotidyltransferase YdiU</fullName>
        <ecNumber evidence="8">2.7.7.-</ecNumber>
    </recommendedName>
    <alternativeName>
        <fullName evidence="8">Protein adenylyltransferase YdiU</fullName>
        <ecNumber evidence="8">2.7.7.108</ecNumber>
    </alternativeName>
    <alternativeName>
        <fullName evidence="8">Protein uridylyltransferase YdiU</fullName>
        <ecNumber evidence="8">2.7.7.-</ecNumber>
    </alternativeName>
</protein>
<keyword evidence="3 8" id="KW-0548">Nucleotidyltransferase</keyword>
<name>A0ABW5N3H5_9FLAO</name>
<comment type="cofactor">
    <cofactor evidence="8">
        <name>Mg(2+)</name>
        <dbReference type="ChEBI" id="CHEBI:18420"/>
    </cofactor>
    <cofactor evidence="8">
        <name>Mn(2+)</name>
        <dbReference type="ChEBI" id="CHEBI:29035"/>
    </cofactor>
</comment>
<feature type="binding site" evidence="8">
    <location>
        <position position="135"/>
    </location>
    <ligand>
        <name>ATP</name>
        <dbReference type="ChEBI" id="CHEBI:30616"/>
    </ligand>
</feature>
<keyword evidence="6 8" id="KW-0067">ATP-binding</keyword>
<keyword evidence="5 8" id="KW-0547">Nucleotide-binding</keyword>
<sequence>MKLTHIHHFTQELPADPIMENTRRQVPHACFSYVTPKKTTAPSLIHASKETAALLGITSADIISDDFLQVFTGNSILPETNPYAMCYGGHQFGNWAGQLGDGRAINLTTIRHKNQSYSLQLKGAGETPYSRTADGLAVLRSSIREYLCSEAMHHLGISTTRALSLCLSGDKVLRDMLYDGNPAYEKGAIVCRVAPSFLRFGSYEIFASRQDTHTLQALVDYTIKHHFPSINPTAPDAYLQFFQQVCNTTLQMIIDWQRVGFVHGVMNTDNMSILGLTIDYGPYGWLEGYDPQWTPNTTDRQFKRYRYGNQPHIGLWNLLQLANALYPLIQDAKPLEAILNGYKDTFESTYLQMMKAKIGLFEKAPEDLQLIEHLEETLQLAETDMTIFFRNLSSLTKNHSLTSKEIIPQYIKEAIYNPDTLSPEVINSWTTWITSYLNRLQKEPLSDSERKKKMDAVNPKYVLRNYMAQLAIEAADKGDYSLIEEFYTLLKNPYKTQPDSQKWFAKRPEWARHKAGCSMLSCSS</sequence>